<dbReference type="AlphaFoldDB" id="A0AA38MJI9"/>
<dbReference type="EMBL" id="JALNTZ010000003">
    <property type="protein sequence ID" value="KAJ3658328.1"/>
    <property type="molecule type" value="Genomic_DNA"/>
</dbReference>
<organism evidence="1 2">
    <name type="scientific">Zophobas morio</name>
    <dbReference type="NCBI Taxonomy" id="2755281"/>
    <lineage>
        <taxon>Eukaryota</taxon>
        <taxon>Metazoa</taxon>
        <taxon>Ecdysozoa</taxon>
        <taxon>Arthropoda</taxon>
        <taxon>Hexapoda</taxon>
        <taxon>Insecta</taxon>
        <taxon>Pterygota</taxon>
        <taxon>Neoptera</taxon>
        <taxon>Endopterygota</taxon>
        <taxon>Coleoptera</taxon>
        <taxon>Polyphaga</taxon>
        <taxon>Cucujiformia</taxon>
        <taxon>Tenebrionidae</taxon>
        <taxon>Zophobas</taxon>
    </lineage>
</organism>
<sequence length="107" mass="11361">MRCYVDGYCWKGDTFLPEQILQTKPDFNTSTGLLSTSSSSPTAAVRDIPAETVRNCTGILIPGTDTSLANSGRDCDAPEGLGKGRACRVQIRGAGMERSGGECEGER</sequence>
<evidence type="ECO:0000313" key="1">
    <source>
        <dbReference type="EMBL" id="KAJ3658328.1"/>
    </source>
</evidence>
<comment type="caution">
    <text evidence="1">The sequence shown here is derived from an EMBL/GenBank/DDBJ whole genome shotgun (WGS) entry which is preliminary data.</text>
</comment>
<proteinExistence type="predicted"/>
<evidence type="ECO:0000313" key="2">
    <source>
        <dbReference type="Proteomes" id="UP001168821"/>
    </source>
</evidence>
<reference evidence="1" key="1">
    <citation type="journal article" date="2023" name="G3 (Bethesda)">
        <title>Whole genome assemblies of Zophobas morio and Tenebrio molitor.</title>
        <authorList>
            <person name="Kaur S."/>
            <person name="Stinson S.A."/>
            <person name="diCenzo G.C."/>
        </authorList>
    </citation>
    <scope>NUCLEOTIDE SEQUENCE</scope>
    <source>
        <strain evidence="1">QUZm001</strain>
    </source>
</reference>
<keyword evidence="2" id="KW-1185">Reference proteome</keyword>
<accession>A0AA38MJI9</accession>
<name>A0AA38MJI9_9CUCU</name>
<protein>
    <submittedName>
        <fullName evidence="1">Uncharacterized protein</fullName>
    </submittedName>
</protein>
<dbReference type="Proteomes" id="UP001168821">
    <property type="component" value="Unassembled WGS sequence"/>
</dbReference>
<gene>
    <name evidence="1" type="ORF">Zmor_010073</name>
</gene>